<dbReference type="AlphaFoldDB" id="A0A5B7FM86"/>
<feature type="compositionally biased region" description="Basic residues" evidence="1">
    <location>
        <begin position="61"/>
        <end position="75"/>
    </location>
</feature>
<keyword evidence="3" id="KW-1185">Reference proteome</keyword>
<comment type="caution">
    <text evidence="2">The sequence shown here is derived from an EMBL/GenBank/DDBJ whole genome shotgun (WGS) entry which is preliminary data.</text>
</comment>
<evidence type="ECO:0000256" key="1">
    <source>
        <dbReference type="SAM" id="MobiDB-lite"/>
    </source>
</evidence>
<proteinExistence type="predicted"/>
<organism evidence="2 3">
    <name type="scientific">Portunus trituberculatus</name>
    <name type="common">Swimming crab</name>
    <name type="synonym">Neptunus trituberculatus</name>
    <dbReference type="NCBI Taxonomy" id="210409"/>
    <lineage>
        <taxon>Eukaryota</taxon>
        <taxon>Metazoa</taxon>
        <taxon>Ecdysozoa</taxon>
        <taxon>Arthropoda</taxon>
        <taxon>Crustacea</taxon>
        <taxon>Multicrustacea</taxon>
        <taxon>Malacostraca</taxon>
        <taxon>Eumalacostraca</taxon>
        <taxon>Eucarida</taxon>
        <taxon>Decapoda</taxon>
        <taxon>Pleocyemata</taxon>
        <taxon>Brachyura</taxon>
        <taxon>Eubrachyura</taxon>
        <taxon>Portunoidea</taxon>
        <taxon>Portunidae</taxon>
        <taxon>Portuninae</taxon>
        <taxon>Portunus</taxon>
    </lineage>
</organism>
<evidence type="ECO:0000313" key="2">
    <source>
        <dbReference type="EMBL" id="MPC46596.1"/>
    </source>
</evidence>
<dbReference type="EMBL" id="VSRR010007283">
    <property type="protein sequence ID" value="MPC46596.1"/>
    <property type="molecule type" value="Genomic_DNA"/>
</dbReference>
<evidence type="ECO:0000313" key="3">
    <source>
        <dbReference type="Proteomes" id="UP000324222"/>
    </source>
</evidence>
<reference evidence="2 3" key="1">
    <citation type="submission" date="2019-05" db="EMBL/GenBank/DDBJ databases">
        <title>Another draft genome of Portunus trituberculatus and its Hox gene families provides insights of decapod evolution.</title>
        <authorList>
            <person name="Jeong J.-H."/>
            <person name="Song I."/>
            <person name="Kim S."/>
            <person name="Choi T."/>
            <person name="Kim D."/>
            <person name="Ryu S."/>
            <person name="Kim W."/>
        </authorList>
    </citation>
    <scope>NUCLEOTIDE SEQUENCE [LARGE SCALE GENOMIC DNA]</scope>
    <source>
        <tissue evidence="2">Muscle</tissue>
    </source>
</reference>
<name>A0A5B7FM86_PORTR</name>
<protein>
    <submittedName>
        <fullName evidence="2">Uncharacterized protein</fullName>
    </submittedName>
</protein>
<accession>A0A5B7FM86</accession>
<dbReference type="Proteomes" id="UP000324222">
    <property type="component" value="Unassembled WGS sequence"/>
</dbReference>
<gene>
    <name evidence="2" type="ORF">E2C01_040318</name>
</gene>
<feature type="region of interest" description="Disordered" evidence="1">
    <location>
        <begin position="39"/>
        <end position="85"/>
    </location>
</feature>
<sequence length="85" mass="10009">MEFYVDKSYVMEMGKSERQPVGIYKMGDGVDLEKVKKEKDLGVTMEENNQPDRPAEEGQKGHKRTWTKTQKRQLQKRLQEKQLPP</sequence>